<dbReference type="AlphaFoldDB" id="A0A4R7C9B2"/>
<evidence type="ECO:0000256" key="4">
    <source>
        <dbReference type="SAM" id="SignalP"/>
    </source>
</evidence>
<dbReference type="Gene3D" id="3.40.50.2300">
    <property type="match status" value="2"/>
</dbReference>
<feature type="signal peptide" evidence="4">
    <location>
        <begin position="1"/>
        <end position="21"/>
    </location>
</feature>
<evidence type="ECO:0000313" key="6">
    <source>
        <dbReference type="EMBL" id="TDR94883.1"/>
    </source>
</evidence>
<evidence type="ECO:0000313" key="7">
    <source>
        <dbReference type="Proteomes" id="UP000295122"/>
    </source>
</evidence>
<evidence type="ECO:0000259" key="5">
    <source>
        <dbReference type="Pfam" id="PF13458"/>
    </source>
</evidence>
<sequence>MRLLTAACALGALAFATGVSAQTVKVGMTVSTTGPAASLGIPEANTAKLYAKEIGGVPVEVVVLDDGSDTTKGVANTRKLLTDDKADVIIGSSTTPVSLAMIEVVSDIKAPMISLAASAAIVSPMDEKRRWVFKTPQNDRLMADAIADHMKGAGVKKVAFIGFNDAYGDGWLNVFGPAAKSRGIELVATERYARSDTSVTGPILKVMAAKPDVVLVAGSGTPAALPQKTLKERGFKGVIYQTHGAANGDFLRVGGKDVEGTILPAGPVLVAAQLPDSNPTKKAGLEYTKQYEAMFGAGTTNTFGAHANDAFALLAAALPVATKTAKPGTPEFRAALRDALEGLKDVVYSQGVVTMTKDDHVGQDKRARVMVTIENGAWKLLPEATQ</sequence>
<name>A0A4R7C9B2_9HYPH</name>
<dbReference type="GO" id="GO:0006865">
    <property type="term" value="P:amino acid transport"/>
    <property type="evidence" value="ECO:0007669"/>
    <property type="project" value="UniProtKB-KW"/>
</dbReference>
<dbReference type="InterPro" id="IPR051010">
    <property type="entry name" value="BCAA_transport"/>
</dbReference>
<keyword evidence="7" id="KW-1185">Reference proteome</keyword>
<evidence type="ECO:0000256" key="2">
    <source>
        <dbReference type="ARBA" id="ARBA00022729"/>
    </source>
</evidence>
<dbReference type="InterPro" id="IPR028082">
    <property type="entry name" value="Peripla_BP_I"/>
</dbReference>
<protein>
    <submittedName>
        <fullName evidence="6">Amino acid/amide ABC transporter substrate-binding protein (HAAT family)</fullName>
    </submittedName>
</protein>
<dbReference type="PANTHER" id="PTHR30483:SF38">
    <property type="entry name" value="BLR7848 PROTEIN"/>
    <property type="match status" value="1"/>
</dbReference>
<dbReference type="EMBL" id="SNZR01000011">
    <property type="protein sequence ID" value="TDR94883.1"/>
    <property type="molecule type" value="Genomic_DNA"/>
</dbReference>
<keyword evidence="3" id="KW-0813">Transport</keyword>
<comment type="caution">
    <text evidence="6">The sequence shown here is derived from an EMBL/GenBank/DDBJ whole genome shotgun (WGS) entry which is preliminary data.</text>
</comment>
<keyword evidence="3" id="KW-0029">Amino-acid transport</keyword>
<comment type="similarity">
    <text evidence="1">Belongs to the leucine-binding protein family.</text>
</comment>
<dbReference type="CDD" id="cd06333">
    <property type="entry name" value="PBP1_ABC_RPA1789-like"/>
    <property type="match status" value="1"/>
</dbReference>
<dbReference type="PANTHER" id="PTHR30483">
    <property type="entry name" value="LEUCINE-SPECIFIC-BINDING PROTEIN"/>
    <property type="match status" value="1"/>
</dbReference>
<keyword evidence="2 4" id="KW-0732">Signal</keyword>
<dbReference type="Proteomes" id="UP000295122">
    <property type="component" value="Unassembled WGS sequence"/>
</dbReference>
<proteinExistence type="inferred from homology"/>
<organism evidence="6 7">
    <name type="scientific">Enterovirga rhinocerotis</name>
    <dbReference type="NCBI Taxonomy" id="1339210"/>
    <lineage>
        <taxon>Bacteria</taxon>
        <taxon>Pseudomonadati</taxon>
        <taxon>Pseudomonadota</taxon>
        <taxon>Alphaproteobacteria</taxon>
        <taxon>Hyphomicrobiales</taxon>
        <taxon>Methylobacteriaceae</taxon>
        <taxon>Enterovirga</taxon>
    </lineage>
</organism>
<reference evidence="6 7" key="1">
    <citation type="submission" date="2019-03" db="EMBL/GenBank/DDBJ databases">
        <title>Genomic Encyclopedia of Type Strains, Phase IV (KMG-IV): sequencing the most valuable type-strain genomes for metagenomic binning, comparative biology and taxonomic classification.</title>
        <authorList>
            <person name="Goeker M."/>
        </authorList>
    </citation>
    <scope>NUCLEOTIDE SEQUENCE [LARGE SCALE GENOMIC DNA]</scope>
    <source>
        <strain evidence="6 7">DSM 25903</strain>
    </source>
</reference>
<dbReference type="InterPro" id="IPR028081">
    <property type="entry name" value="Leu-bd"/>
</dbReference>
<evidence type="ECO:0000256" key="1">
    <source>
        <dbReference type="ARBA" id="ARBA00010062"/>
    </source>
</evidence>
<gene>
    <name evidence="6" type="ORF">EV668_2174</name>
</gene>
<dbReference type="SUPFAM" id="SSF53822">
    <property type="entry name" value="Periplasmic binding protein-like I"/>
    <property type="match status" value="1"/>
</dbReference>
<feature type="chain" id="PRO_5020855245" evidence="4">
    <location>
        <begin position="22"/>
        <end position="386"/>
    </location>
</feature>
<evidence type="ECO:0000256" key="3">
    <source>
        <dbReference type="ARBA" id="ARBA00022970"/>
    </source>
</evidence>
<dbReference type="OrthoDB" id="9791590at2"/>
<accession>A0A4R7C9B2</accession>
<dbReference type="Pfam" id="PF13458">
    <property type="entry name" value="Peripla_BP_6"/>
    <property type="match status" value="1"/>
</dbReference>
<dbReference type="RefSeq" id="WP_133769739.1">
    <property type="nucleotide sequence ID" value="NZ_SNZR01000011.1"/>
</dbReference>
<feature type="domain" description="Leucine-binding protein" evidence="5">
    <location>
        <begin position="23"/>
        <end position="364"/>
    </location>
</feature>